<evidence type="ECO:0000313" key="3">
    <source>
        <dbReference type="Proteomes" id="UP000199537"/>
    </source>
</evidence>
<dbReference type="GO" id="GO:0061503">
    <property type="term" value="F:tRNA threonylcarbamoyladenosine dehydratase"/>
    <property type="evidence" value="ECO:0007669"/>
    <property type="project" value="TreeGrafter"/>
</dbReference>
<feature type="domain" description="THIF-type NAD/FAD binding fold" evidence="1">
    <location>
        <begin position="126"/>
        <end position="259"/>
    </location>
</feature>
<dbReference type="GO" id="GO:0008641">
    <property type="term" value="F:ubiquitin-like modifier activating enzyme activity"/>
    <property type="evidence" value="ECO:0007669"/>
    <property type="project" value="InterPro"/>
</dbReference>
<name>A0A1I7NE42_9BACT</name>
<dbReference type="InterPro" id="IPR045886">
    <property type="entry name" value="ThiF/MoeB/HesA"/>
</dbReference>
<dbReference type="Proteomes" id="UP000199537">
    <property type="component" value="Unassembled WGS sequence"/>
</dbReference>
<dbReference type="OrthoDB" id="5149792at2"/>
<evidence type="ECO:0000259" key="1">
    <source>
        <dbReference type="Pfam" id="PF00899"/>
    </source>
</evidence>
<dbReference type="Gene3D" id="3.40.50.720">
    <property type="entry name" value="NAD(P)-binding Rossmann-like Domain"/>
    <property type="match status" value="1"/>
</dbReference>
<dbReference type="AlphaFoldDB" id="A0A1I7NE42"/>
<dbReference type="InterPro" id="IPR000594">
    <property type="entry name" value="ThiF_NAD_FAD-bd"/>
</dbReference>
<keyword evidence="3" id="KW-1185">Reference proteome</keyword>
<reference evidence="3" key="1">
    <citation type="submission" date="2016-10" db="EMBL/GenBank/DDBJ databases">
        <authorList>
            <person name="Varghese N."/>
            <person name="Submissions S."/>
        </authorList>
    </citation>
    <scope>NUCLEOTIDE SEQUENCE [LARGE SCALE GENOMIC DNA]</scope>
    <source>
        <strain evidence="3">DSM 14807</strain>
    </source>
</reference>
<protein>
    <submittedName>
        <fullName evidence="2">ThiF family protein</fullName>
    </submittedName>
</protein>
<dbReference type="EMBL" id="FPCJ01000001">
    <property type="protein sequence ID" value="SFV32934.1"/>
    <property type="molecule type" value="Genomic_DNA"/>
</dbReference>
<dbReference type="Pfam" id="PF00899">
    <property type="entry name" value="ThiF"/>
    <property type="match status" value="1"/>
</dbReference>
<dbReference type="SUPFAM" id="SSF69572">
    <property type="entry name" value="Activating enzymes of the ubiquitin-like proteins"/>
    <property type="match status" value="1"/>
</dbReference>
<dbReference type="STRING" id="1393122.SAMN05660895_1502"/>
<proteinExistence type="predicted"/>
<gene>
    <name evidence="2" type="ORF">SAMN05660895_1502</name>
</gene>
<dbReference type="RefSeq" id="WP_092459464.1">
    <property type="nucleotide sequence ID" value="NZ_FPCJ01000001.1"/>
</dbReference>
<dbReference type="PANTHER" id="PTHR43267">
    <property type="entry name" value="TRNA THREONYLCARBAMOYLADENOSINE DEHYDRATASE"/>
    <property type="match status" value="1"/>
</dbReference>
<dbReference type="GO" id="GO:0061504">
    <property type="term" value="P:cyclic threonylcarbamoyladenosine biosynthetic process"/>
    <property type="evidence" value="ECO:0007669"/>
    <property type="project" value="TreeGrafter"/>
</dbReference>
<dbReference type="PANTHER" id="PTHR43267:SF3">
    <property type="entry name" value="THIF PROTEIN"/>
    <property type="match status" value="1"/>
</dbReference>
<dbReference type="InterPro" id="IPR035985">
    <property type="entry name" value="Ubiquitin-activating_enz"/>
</dbReference>
<evidence type="ECO:0000313" key="2">
    <source>
        <dbReference type="EMBL" id="SFV32934.1"/>
    </source>
</evidence>
<accession>A0A1I7NE42</accession>
<sequence length="374" mass="42886">MSKYYNLSDFLEVVNNIGDVDTIYSPIFFKIVTDKDRKSLQYLIESYPCIRIINSIRNQVNELIKLRNPSKELDGNQIESIVNKFFSDRDELSYGVWIFYPWENFLIHLLEEEDFVEVRTSRNQFKITKEEQEVFSKKRVGVIGLSVGQSIAVTMAIERICGELRLADFDKIELSNLNRIKTSIKNLSLNKSIVAAREISLIDPYIKVICFCDGINENNIDEFLLGNNSKLDVLIEECDSVDIKILSRIKAKLYGIPVVMDTNDRGMIDIERFDLNKDYPILHGLIDNLDYKSISKLTIKEKIKILGPIAGIENMSPRMKYSLSQIGKTITTWPQLASSVMLGGAIVTDTVRRIFNGEFKNSGRYYVDVESIVK</sequence>
<organism evidence="2 3">
    <name type="scientific">Thermoflavifilum thermophilum</name>
    <dbReference type="NCBI Taxonomy" id="1393122"/>
    <lineage>
        <taxon>Bacteria</taxon>
        <taxon>Pseudomonadati</taxon>
        <taxon>Bacteroidota</taxon>
        <taxon>Chitinophagia</taxon>
        <taxon>Chitinophagales</taxon>
        <taxon>Chitinophagaceae</taxon>
        <taxon>Thermoflavifilum</taxon>
    </lineage>
</organism>
<dbReference type="CDD" id="cd01483">
    <property type="entry name" value="E1_enzyme_family"/>
    <property type="match status" value="1"/>
</dbReference>